<accession>A0AAX3EPH0</accession>
<reference evidence="2" key="1">
    <citation type="submission" date="2022-07" db="EMBL/GenBank/DDBJ databases">
        <authorList>
            <person name="Wu T."/>
        </authorList>
    </citation>
    <scope>NUCLEOTIDE SEQUENCE</scope>
    <source>
        <strain evidence="2">SD-1</strain>
        <plasmid evidence="2">unnamed1</plasmid>
    </source>
</reference>
<dbReference type="AlphaFoldDB" id="A0AAX3EPH0"/>
<dbReference type="RefSeq" id="WP_225740155.1">
    <property type="nucleotide sequence ID" value="NZ_CP094490.1"/>
</dbReference>
<dbReference type="EMBL" id="CP101186">
    <property type="protein sequence ID" value="UYV99881.1"/>
    <property type="molecule type" value="Genomic_DNA"/>
</dbReference>
<keyword evidence="2" id="KW-0614">Plasmid</keyword>
<gene>
    <name evidence="2" type="ORF">NL394_22370</name>
</gene>
<organism evidence="2 3">
    <name type="scientific">Paenarthrobacter ureafaciens</name>
    <dbReference type="NCBI Taxonomy" id="37931"/>
    <lineage>
        <taxon>Bacteria</taxon>
        <taxon>Bacillati</taxon>
        <taxon>Actinomycetota</taxon>
        <taxon>Actinomycetes</taxon>
        <taxon>Micrococcales</taxon>
        <taxon>Micrococcaceae</taxon>
        <taxon>Paenarthrobacter</taxon>
    </lineage>
</organism>
<evidence type="ECO:0000313" key="2">
    <source>
        <dbReference type="EMBL" id="UYV99881.1"/>
    </source>
</evidence>
<evidence type="ECO:0000313" key="3">
    <source>
        <dbReference type="Proteomes" id="UP001163293"/>
    </source>
</evidence>
<geneLocation type="plasmid" evidence="2 3">
    <name>unnamed1</name>
</geneLocation>
<feature type="region of interest" description="Disordered" evidence="1">
    <location>
        <begin position="98"/>
        <end position="120"/>
    </location>
</feature>
<sequence length="120" mass="13345">MDTRTWQAMATGRVQLLSQQVKAGTWFRLMRTIIDELNAPLTECRTANRMIMGIWDQAGHGGRVGPLKWQPHEGYTIDSQIRTLEATATAIQLLESDTVSGRGPDSAFFRGLQTRDGGEP</sequence>
<dbReference type="Proteomes" id="UP001163293">
    <property type="component" value="Plasmid unnamed1"/>
</dbReference>
<keyword evidence="3" id="KW-1185">Reference proteome</keyword>
<protein>
    <submittedName>
        <fullName evidence="2">Uncharacterized protein</fullName>
    </submittedName>
</protein>
<proteinExistence type="predicted"/>
<name>A0AAX3EPH0_PAEUR</name>
<evidence type="ECO:0000256" key="1">
    <source>
        <dbReference type="SAM" id="MobiDB-lite"/>
    </source>
</evidence>